<accession>A0AC61QTA6</accession>
<dbReference type="EMBL" id="SRZC01000002">
    <property type="protein sequence ID" value="TGX83816.1"/>
    <property type="molecule type" value="Genomic_DNA"/>
</dbReference>
<comment type="caution">
    <text evidence="1">The sequence shown here is derived from an EMBL/GenBank/DDBJ whole genome shotgun (WGS) entry which is preliminary data.</text>
</comment>
<reference evidence="1" key="1">
    <citation type="submission" date="2019-04" db="EMBL/GenBank/DDBJ databases">
        <title>Microbes associate with the intestines of laboratory mice.</title>
        <authorList>
            <person name="Navarre W."/>
            <person name="Wong E."/>
            <person name="Huang K."/>
            <person name="Tropini C."/>
            <person name="Ng K."/>
            <person name="Yu B."/>
        </authorList>
    </citation>
    <scope>NUCLEOTIDE SEQUENCE</scope>
    <source>
        <strain evidence="1">NM73_A23</strain>
    </source>
</reference>
<dbReference type="Proteomes" id="UP000308886">
    <property type="component" value="Unassembled WGS sequence"/>
</dbReference>
<evidence type="ECO:0000313" key="2">
    <source>
        <dbReference type="Proteomes" id="UP000308886"/>
    </source>
</evidence>
<name>A0AC61QTA6_9BACT</name>
<keyword evidence="2" id="KW-1185">Reference proteome</keyword>
<protein>
    <submittedName>
        <fullName evidence="1">Toll/interleukin-1 receptor domain-containing protein</fullName>
    </submittedName>
</protein>
<proteinExistence type="predicted"/>
<evidence type="ECO:0000313" key="1">
    <source>
        <dbReference type="EMBL" id="TGX83816.1"/>
    </source>
</evidence>
<gene>
    <name evidence="1" type="ORF">E5358_01150</name>
</gene>
<sequence length="400" mass="47479">MGSVKRKYMAEMIRLRKQLKKPVANVLQLMDIGFSDEEFCNKFAYCYEYLWTDIIKTYMSYRDMDKRRRKIGLKLKYKFPNPKPYLCFVAFHGMKRVRKQHQARQVMPDMERAQLEALYRSKSDKKMAGRKAKREYNMRYVQTVTPYYTNYLEKEYFRIKHNKPSDVTQRYIMLLEAARYKCEKTKALLYKVNASERNYNLRFFAFQTLQRWGEEVKLGKNRKGKKHLGDTEHFSKIDTPAELLNLIYNLQMEQNKVYDVFVSHSYKDNERILDMKMMLNTDGLNVYIDWVCDRNALHRSMTNKDTAKVLAERLNNSSVLLYVYTNGSAHSQWSPWELGLFHASGKPIFVLVDTENKEDMPAYLDLYPRAVIQDGVVVQGTDKKPLSSFIKRISNINKNK</sequence>
<organism evidence="1 2">
    <name type="scientific">Palleniella muris</name>
    <dbReference type="NCBI Taxonomy" id="3038145"/>
    <lineage>
        <taxon>Bacteria</taxon>
        <taxon>Pseudomonadati</taxon>
        <taxon>Bacteroidota</taxon>
        <taxon>Bacteroidia</taxon>
        <taxon>Bacteroidales</taxon>
        <taxon>Prevotellaceae</taxon>
        <taxon>Palleniella</taxon>
    </lineage>
</organism>
<keyword evidence="1" id="KW-0675">Receptor</keyword>